<dbReference type="RefSeq" id="WP_376851637.1">
    <property type="nucleotide sequence ID" value="NZ_JBHSMF010000009.1"/>
</dbReference>
<organism evidence="2 3">
    <name type="scientific">Caenimonas terrae</name>
    <dbReference type="NCBI Taxonomy" id="696074"/>
    <lineage>
        <taxon>Bacteria</taxon>
        <taxon>Pseudomonadati</taxon>
        <taxon>Pseudomonadota</taxon>
        <taxon>Betaproteobacteria</taxon>
        <taxon>Burkholderiales</taxon>
        <taxon>Comamonadaceae</taxon>
        <taxon>Caenimonas</taxon>
    </lineage>
</organism>
<evidence type="ECO:0000313" key="2">
    <source>
        <dbReference type="EMBL" id="MFC5499413.1"/>
    </source>
</evidence>
<sequence length="274" mass="30469">MPLPVRLSGAIALALALAASLCGPSHAQTAAELAVLYRTQVRQRLDVPPEEARRYAALAEQALQRAGLVLDRPQYLLVVDRDPRVQALLLFWRPLQGEYQWLGASPVSTGKPGSFDHFETPVGVFDHTPLNPDFRAEGTLNDRGIRGYGEKGMRVYDFGWQRVAKGWGDHAVSDMRLQMHATDPDLLEQRLGGAQSKGCIRIPATLNTLLDHYGVLDAAYDSALQDGRKLWVLAQREPVEHAGRYLVVVDTQRRQRPDWSPSSLAPRRPAAPKR</sequence>
<feature type="chain" id="PRO_5045653426" evidence="1">
    <location>
        <begin position="28"/>
        <end position="274"/>
    </location>
</feature>
<proteinExistence type="predicted"/>
<accession>A0ABW0NHF2</accession>
<dbReference type="GO" id="GO:0016740">
    <property type="term" value="F:transferase activity"/>
    <property type="evidence" value="ECO:0007669"/>
    <property type="project" value="UniProtKB-KW"/>
</dbReference>
<dbReference type="InterPro" id="IPR005490">
    <property type="entry name" value="LD_TPept_cat_dom"/>
</dbReference>
<keyword evidence="3" id="KW-1185">Reference proteome</keyword>
<keyword evidence="1" id="KW-0732">Signal</keyword>
<dbReference type="CDD" id="cd16913">
    <property type="entry name" value="YkuD_like"/>
    <property type="match status" value="1"/>
</dbReference>
<dbReference type="EC" id="2.-.-.-" evidence="2"/>
<evidence type="ECO:0000256" key="1">
    <source>
        <dbReference type="SAM" id="SignalP"/>
    </source>
</evidence>
<keyword evidence="2" id="KW-0808">Transferase</keyword>
<feature type="signal peptide" evidence="1">
    <location>
        <begin position="1"/>
        <end position="27"/>
    </location>
</feature>
<evidence type="ECO:0000313" key="3">
    <source>
        <dbReference type="Proteomes" id="UP001596037"/>
    </source>
</evidence>
<dbReference type="Proteomes" id="UP001596037">
    <property type="component" value="Unassembled WGS sequence"/>
</dbReference>
<comment type="caution">
    <text evidence="2">The sequence shown here is derived from an EMBL/GenBank/DDBJ whole genome shotgun (WGS) entry which is preliminary data.</text>
</comment>
<gene>
    <name evidence="2" type="ORF">ACFPOE_17845</name>
</gene>
<dbReference type="EMBL" id="JBHSMF010000009">
    <property type="protein sequence ID" value="MFC5499413.1"/>
    <property type="molecule type" value="Genomic_DNA"/>
</dbReference>
<name>A0ABW0NHF2_9BURK</name>
<protein>
    <submittedName>
        <fullName evidence="2">L,D-transpeptidase</fullName>
        <ecNumber evidence="2">2.-.-.-</ecNumber>
    </submittedName>
</protein>
<reference evidence="3" key="1">
    <citation type="journal article" date="2019" name="Int. J. Syst. Evol. Microbiol.">
        <title>The Global Catalogue of Microorganisms (GCM) 10K type strain sequencing project: providing services to taxonomists for standard genome sequencing and annotation.</title>
        <authorList>
            <consortium name="The Broad Institute Genomics Platform"/>
            <consortium name="The Broad Institute Genome Sequencing Center for Infectious Disease"/>
            <person name="Wu L."/>
            <person name="Ma J."/>
        </authorList>
    </citation>
    <scope>NUCLEOTIDE SEQUENCE [LARGE SCALE GENOMIC DNA]</scope>
    <source>
        <strain evidence="3">CCUG 57401</strain>
    </source>
</reference>